<protein>
    <submittedName>
        <fullName evidence="3">Uncharacterized protein</fullName>
    </submittedName>
</protein>
<dbReference type="RefSeq" id="WP_026206357.1">
    <property type="nucleotide sequence ID" value="NZ_JBIAZU010000006.1"/>
</dbReference>
<feature type="compositionally biased region" description="Low complexity" evidence="1">
    <location>
        <begin position="80"/>
        <end position="95"/>
    </location>
</feature>
<accession>A0ABW6WMD8</accession>
<evidence type="ECO:0000256" key="2">
    <source>
        <dbReference type="SAM" id="Phobius"/>
    </source>
</evidence>
<comment type="caution">
    <text evidence="3">The sequence shown here is derived from an EMBL/GenBank/DDBJ whole genome shotgun (WGS) entry which is preliminary data.</text>
</comment>
<sequence length="233" mass="24126">MTNAEQGDGGLPSVIGSRVRRNKRAAIGAAGLAAVLSVGALLLIDQATEKSGTTARLADDTGPAARTSAPPSHSAVAGKATAAPIGPVAPAAPGAKTVGERLSEARSANKRLGTEVRRPAPRTASTVDASKVKVVQTGTNQSGHMIRVSSAPLDLTGYRELAWVRGGVRYGDATCTQKITVSENVPPKERSTLLICWRTTAKKSAYTVAVDFKKRPSMADSVAALDEAWAAMR</sequence>
<evidence type="ECO:0000313" key="4">
    <source>
        <dbReference type="Proteomes" id="UP001602245"/>
    </source>
</evidence>
<feature type="transmembrane region" description="Helical" evidence="2">
    <location>
        <begin position="25"/>
        <end position="44"/>
    </location>
</feature>
<keyword evidence="2" id="KW-0812">Transmembrane</keyword>
<dbReference type="Proteomes" id="UP001602245">
    <property type="component" value="Unassembled WGS sequence"/>
</dbReference>
<gene>
    <name evidence="3" type="ORF">ACFY35_33910</name>
</gene>
<dbReference type="EMBL" id="JBIAZU010000006">
    <property type="protein sequence ID" value="MFF5294461.1"/>
    <property type="molecule type" value="Genomic_DNA"/>
</dbReference>
<evidence type="ECO:0000313" key="3">
    <source>
        <dbReference type="EMBL" id="MFF5294461.1"/>
    </source>
</evidence>
<evidence type="ECO:0000256" key="1">
    <source>
        <dbReference type="SAM" id="MobiDB-lite"/>
    </source>
</evidence>
<feature type="region of interest" description="Disordered" evidence="1">
    <location>
        <begin position="50"/>
        <end position="111"/>
    </location>
</feature>
<name>A0ABW6WMD8_9ACTN</name>
<organism evidence="3 4">
    <name type="scientific">Paractinoplanes globisporus</name>
    <dbReference type="NCBI Taxonomy" id="113565"/>
    <lineage>
        <taxon>Bacteria</taxon>
        <taxon>Bacillati</taxon>
        <taxon>Actinomycetota</taxon>
        <taxon>Actinomycetes</taxon>
        <taxon>Micromonosporales</taxon>
        <taxon>Micromonosporaceae</taxon>
        <taxon>Paractinoplanes</taxon>
    </lineage>
</organism>
<proteinExistence type="predicted"/>
<reference evidence="3 4" key="1">
    <citation type="submission" date="2024-10" db="EMBL/GenBank/DDBJ databases">
        <title>The Natural Products Discovery Center: Release of the First 8490 Sequenced Strains for Exploring Actinobacteria Biosynthetic Diversity.</title>
        <authorList>
            <person name="Kalkreuter E."/>
            <person name="Kautsar S.A."/>
            <person name="Yang D."/>
            <person name="Bader C.D."/>
            <person name="Teijaro C.N."/>
            <person name="Fluegel L."/>
            <person name="Davis C.M."/>
            <person name="Simpson J.R."/>
            <person name="Lauterbach L."/>
            <person name="Steele A.D."/>
            <person name="Gui C."/>
            <person name="Meng S."/>
            <person name="Li G."/>
            <person name="Viehrig K."/>
            <person name="Ye F."/>
            <person name="Su P."/>
            <person name="Kiefer A.F."/>
            <person name="Nichols A."/>
            <person name="Cepeda A.J."/>
            <person name="Yan W."/>
            <person name="Fan B."/>
            <person name="Jiang Y."/>
            <person name="Adhikari A."/>
            <person name="Zheng C.-J."/>
            <person name="Schuster L."/>
            <person name="Cowan T.M."/>
            <person name="Smanski M.J."/>
            <person name="Chevrette M.G."/>
            <person name="De Carvalho L.P.S."/>
            <person name="Shen B."/>
        </authorList>
    </citation>
    <scope>NUCLEOTIDE SEQUENCE [LARGE SCALE GENOMIC DNA]</scope>
    <source>
        <strain evidence="3 4">NPDC000087</strain>
    </source>
</reference>
<keyword evidence="2" id="KW-1133">Transmembrane helix</keyword>
<keyword evidence="4" id="KW-1185">Reference proteome</keyword>
<keyword evidence="2" id="KW-0472">Membrane</keyword>